<dbReference type="InterPro" id="IPR049326">
    <property type="entry name" value="Rhodopsin_dom_fungi"/>
</dbReference>
<feature type="compositionally biased region" description="Gly residues" evidence="6">
    <location>
        <begin position="337"/>
        <end position="346"/>
    </location>
</feature>
<evidence type="ECO:0000313" key="9">
    <source>
        <dbReference type="EMBL" id="VUC35303.1"/>
    </source>
</evidence>
<dbReference type="Proteomes" id="UP000766486">
    <property type="component" value="Unassembled WGS sequence"/>
</dbReference>
<keyword evidence="3 7" id="KW-1133">Transmembrane helix</keyword>
<keyword evidence="2 7" id="KW-0812">Transmembrane</keyword>
<organism evidence="9 10">
    <name type="scientific">Bionectria ochroleuca</name>
    <name type="common">Gliocladium roseum</name>
    <dbReference type="NCBI Taxonomy" id="29856"/>
    <lineage>
        <taxon>Eukaryota</taxon>
        <taxon>Fungi</taxon>
        <taxon>Dikarya</taxon>
        <taxon>Ascomycota</taxon>
        <taxon>Pezizomycotina</taxon>
        <taxon>Sordariomycetes</taxon>
        <taxon>Hypocreomycetidae</taxon>
        <taxon>Hypocreales</taxon>
        <taxon>Bionectriaceae</taxon>
        <taxon>Clonostachys</taxon>
    </lineage>
</organism>
<comment type="similarity">
    <text evidence="5">Belongs to the SAT4 family.</text>
</comment>
<gene>
    <name evidence="9" type="ORF">CLO192961_LOCUS408902</name>
</gene>
<reference evidence="9 10" key="1">
    <citation type="submission" date="2019-06" db="EMBL/GenBank/DDBJ databases">
        <authorList>
            <person name="Broberg M."/>
        </authorList>
    </citation>
    <scope>NUCLEOTIDE SEQUENCE [LARGE SCALE GENOMIC DNA]</scope>
</reference>
<dbReference type="EMBL" id="CABFNS010000909">
    <property type="protein sequence ID" value="VUC35303.1"/>
    <property type="molecule type" value="Genomic_DNA"/>
</dbReference>
<comment type="subcellular location">
    <subcellularLocation>
        <location evidence="1">Membrane</location>
        <topology evidence="1">Multi-pass membrane protein</topology>
    </subcellularLocation>
</comment>
<evidence type="ECO:0000256" key="6">
    <source>
        <dbReference type="SAM" id="MobiDB-lite"/>
    </source>
</evidence>
<evidence type="ECO:0000256" key="5">
    <source>
        <dbReference type="ARBA" id="ARBA00038359"/>
    </source>
</evidence>
<feature type="domain" description="Rhodopsin" evidence="8">
    <location>
        <begin position="43"/>
        <end position="309"/>
    </location>
</feature>
<evidence type="ECO:0000256" key="7">
    <source>
        <dbReference type="SAM" id="Phobius"/>
    </source>
</evidence>
<sequence>MSAMEPRDAASDAAAAAAIEAFRQLTIEIWTLYAVGVMSTVLRTYARIRAVGIRNLRADDYLMWLAIVRYSVGHAANGLANNSMTDAERMALSSSDPEFQQRYIPKTERITLVLELANIDVRVLGSKIQVAGWTIYSTLITVLKLSMLAFYIRLMDGLGRSYQIRIWVGFGIVISSYLAVMISIFAGCRPFNRYWQIYPDPGNVCQAAVSRPIIWSGFAANVVSDIYLICIPLPMLWSSTLRMVKKIASTIVLSAGIFVLVCATLKSVFVLVGLKDPVNGPQLAGSWGIREAFTAVMTTNLPMIFPLFKTWLRPWFASALRSSEKAYNYRTPNGFQTIGGGGGPSGGKSFSRNNRSGPVSETHITANMTFNGSEEQIMDDVKMQSFKVTTSPVSDSDGQPKSGITISNQVEITTEERGAQHQNPARVHETW</sequence>
<name>A0ABY6UZB3_BIOOC</name>
<dbReference type="Pfam" id="PF20684">
    <property type="entry name" value="Fung_rhodopsin"/>
    <property type="match status" value="1"/>
</dbReference>
<dbReference type="PANTHER" id="PTHR33048">
    <property type="entry name" value="PTH11-LIKE INTEGRAL MEMBRANE PROTEIN (AFU_ORTHOLOGUE AFUA_5G11245)"/>
    <property type="match status" value="1"/>
</dbReference>
<dbReference type="InterPro" id="IPR052337">
    <property type="entry name" value="SAT4-like"/>
</dbReference>
<keyword evidence="4 7" id="KW-0472">Membrane</keyword>
<evidence type="ECO:0000256" key="1">
    <source>
        <dbReference type="ARBA" id="ARBA00004141"/>
    </source>
</evidence>
<evidence type="ECO:0000259" key="8">
    <source>
        <dbReference type="Pfam" id="PF20684"/>
    </source>
</evidence>
<feature type="compositionally biased region" description="Polar residues" evidence="6">
    <location>
        <begin position="348"/>
        <end position="360"/>
    </location>
</feature>
<accession>A0ABY6UZB3</accession>
<proteinExistence type="inferred from homology"/>
<feature type="transmembrane region" description="Helical" evidence="7">
    <location>
        <begin position="247"/>
        <end position="272"/>
    </location>
</feature>
<dbReference type="PANTHER" id="PTHR33048:SF105">
    <property type="match status" value="1"/>
</dbReference>
<comment type="caution">
    <text evidence="9">The sequence shown here is derived from an EMBL/GenBank/DDBJ whole genome shotgun (WGS) entry which is preliminary data.</text>
</comment>
<evidence type="ECO:0000313" key="10">
    <source>
        <dbReference type="Proteomes" id="UP000766486"/>
    </source>
</evidence>
<protein>
    <recommendedName>
        <fullName evidence="8">Rhodopsin domain-containing protein</fullName>
    </recommendedName>
</protein>
<evidence type="ECO:0000256" key="3">
    <source>
        <dbReference type="ARBA" id="ARBA00022989"/>
    </source>
</evidence>
<feature type="transmembrane region" description="Helical" evidence="7">
    <location>
        <begin position="213"/>
        <end position="235"/>
    </location>
</feature>
<evidence type="ECO:0000256" key="4">
    <source>
        <dbReference type="ARBA" id="ARBA00023136"/>
    </source>
</evidence>
<feature type="transmembrane region" description="Helical" evidence="7">
    <location>
        <begin position="130"/>
        <end position="152"/>
    </location>
</feature>
<evidence type="ECO:0000256" key="2">
    <source>
        <dbReference type="ARBA" id="ARBA00022692"/>
    </source>
</evidence>
<feature type="region of interest" description="Disordered" evidence="6">
    <location>
        <begin position="336"/>
        <end position="360"/>
    </location>
</feature>
<feature type="transmembrane region" description="Helical" evidence="7">
    <location>
        <begin position="164"/>
        <end position="186"/>
    </location>
</feature>
<keyword evidence="10" id="KW-1185">Reference proteome</keyword>